<evidence type="ECO:0000313" key="2">
    <source>
        <dbReference type="EMBL" id="SET24698.1"/>
    </source>
</evidence>
<evidence type="ECO:0000313" key="3">
    <source>
        <dbReference type="Proteomes" id="UP000183339"/>
    </source>
</evidence>
<accession>A0A1I0CYH1</accession>
<dbReference type="Proteomes" id="UP000183339">
    <property type="component" value="Unassembled WGS sequence"/>
</dbReference>
<dbReference type="AlphaFoldDB" id="A0A1I0CYH1"/>
<organism evidence="2 3">
    <name type="scientific">Nitrosospira multiformis</name>
    <dbReference type="NCBI Taxonomy" id="1231"/>
    <lineage>
        <taxon>Bacteria</taxon>
        <taxon>Pseudomonadati</taxon>
        <taxon>Pseudomonadota</taxon>
        <taxon>Betaproteobacteria</taxon>
        <taxon>Nitrosomonadales</taxon>
        <taxon>Nitrosomonadaceae</taxon>
        <taxon>Nitrosospira</taxon>
    </lineage>
</organism>
<feature type="coiled-coil region" evidence="1">
    <location>
        <begin position="588"/>
        <end position="653"/>
    </location>
</feature>
<evidence type="ECO:0008006" key="4">
    <source>
        <dbReference type="Google" id="ProtNLM"/>
    </source>
</evidence>
<dbReference type="EMBL" id="FOHI01000004">
    <property type="protein sequence ID" value="SET24698.1"/>
    <property type="molecule type" value="Genomic_DNA"/>
</dbReference>
<keyword evidence="1" id="KW-0175">Coiled coil</keyword>
<gene>
    <name evidence="2" type="ORF">SAMN05216412_104151</name>
</gene>
<reference evidence="2 3" key="1">
    <citation type="submission" date="2016-10" db="EMBL/GenBank/DDBJ databases">
        <authorList>
            <person name="de Groot N.N."/>
        </authorList>
    </citation>
    <scope>NUCLEOTIDE SEQUENCE [LARGE SCALE GENOMIC DNA]</scope>
    <source>
        <strain evidence="2 3">Nl7</strain>
    </source>
</reference>
<dbReference type="InterPro" id="IPR032427">
    <property type="entry name" value="P22_portal"/>
</dbReference>
<sequence>MTEAGVTADISIEAYDKICRDIRDQPKWRSDSDTDCDYYDGAQTSSEVIERLKMAGIPPQDSNLIKPTINAVLGLEARSRADYRVTADDESQAEIAEGLSAKIKEAETESRADRAMSDAYSSMIRAGIGWVEISREFDALKYPYRIREVHRNEIYWDWSSREPDLSDARYLRRDKWIDRLQAALMFPDRAEIIANSWKGWNGTDVYEGYDNGLARAYEIEQAWNRNQEDYLNRNSGMVRLSELWYRHFEDAYVLVLPDGKIIEYREDNPYHQAAVAQGLVQAQKSVLTRMRVSIWLGPHKLMDVPSPLPHSDFPYVPFWCFRKDRSRAPYGLIRDMRGPQDQIIDLDILLYEVLNSVKVEVDNDALDLSQNSYQEVANNISSLRSMTILNSQRRNTSGFRVIREHQLAAQVFQLVQERKRRIEEVGGIYRTMLGAHTSASSGVAINSLVEQGSTVLAEPNDNFRHARRLVGQQLLALIKEDLIGRPAQITVQQGNKPKVVYFNRQLDDGLVHNDIASAMVKVVLEDIPATPTFRAQQLQAMSQIVQAAPPRFQAVLYPVMLELSNVPNRHELAHQLRQVAGIDDNPRFQALQQQVQQMIQEAQGQIDELQQRLGEAEQQLKDKACELDLKAYAQAHKEDMDDAKLRLEAEKIADCHIGNALSA</sequence>
<proteinExistence type="predicted"/>
<dbReference type="OrthoDB" id="8564969at2"/>
<dbReference type="RefSeq" id="WP_074706981.1">
    <property type="nucleotide sequence ID" value="NZ_FOHI01000004.1"/>
</dbReference>
<protein>
    <recommendedName>
        <fullName evidence="4">Phage P22-like portal protein</fullName>
    </recommendedName>
</protein>
<name>A0A1I0CYH1_9PROT</name>
<dbReference type="Pfam" id="PF16510">
    <property type="entry name" value="P22_portal"/>
    <property type="match status" value="1"/>
</dbReference>
<evidence type="ECO:0000256" key="1">
    <source>
        <dbReference type="SAM" id="Coils"/>
    </source>
</evidence>